<organism evidence="2 3">
    <name type="scientific">Marasmius oreades</name>
    <name type="common">fairy-ring Marasmius</name>
    <dbReference type="NCBI Taxonomy" id="181124"/>
    <lineage>
        <taxon>Eukaryota</taxon>
        <taxon>Fungi</taxon>
        <taxon>Dikarya</taxon>
        <taxon>Basidiomycota</taxon>
        <taxon>Agaricomycotina</taxon>
        <taxon>Agaricomycetes</taxon>
        <taxon>Agaricomycetidae</taxon>
        <taxon>Agaricales</taxon>
        <taxon>Marasmiineae</taxon>
        <taxon>Marasmiaceae</taxon>
        <taxon>Marasmius</taxon>
    </lineage>
</organism>
<evidence type="ECO:0000313" key="3">
    <source>
        <dbReference type="Proteomes" id="UP001049176"/>
    </source>
</evidence>
<keyword evidence="3" id="KW-1185">Reference proteome</keyword>
<feature type="region of interest" description="Disordered" evidence="1">
    <location>
        <begin position="97"/>
        <end position="152"/>
    </location>
</feature>
<evidence type="ECO:0000313" key="2">
    <source>
        <dbReference type="EMBL" id="KAG7095866.1"/>
    </source>
</evidence>
<comment type="caution">
    <text evidence="2">The sequence shown here is derived from an EMBL/GenBank/DDBJ whole genome shotgun (WGS) entry which is preliminary data.</text>
</comment>
<dbReference type="RefSeq" id="XP_043012336.1">
    <property type="nucleotide sequence ID" value="XM_043151243.1"/>
</dbReference>
<dbReference type="GeneID" id="66075634"/>
<reference evidence="2" key="1">
    <citation type="journal article" date="2021" name="Genome Biol. Evol.">
        <title>The assembled and annotated genome of the fairy-ring fungus Marasmius oreades.</title>
        <authorList>
            <person name="Hiltunen M."/>
            <person name="Ament-Velasquez S.L."/>
            <person name="Johannesson H."/>
        </authorList>
    </citation>
    <scope>NUCLEOTIDE SEQUENCE</scope>
    <source>
        <strain evidence="2">03SP1</strain>
    </source>
</reference>
<proteinExistence type="predicted"/>
<dbReference type="AlphaFoldDB" id="A0A9P7UW78"/>
<sequence length="152" mass="16902">MNHNHNGAQPEAYSNVEPYYSEFNRMLRIPSSPPSTKEKMKWAESHLESLTLAKGRDSSPHIPIPRHPPATLHAQDDIKMQLDREILHGEYVNPNLSVPTAVGNGWGSREGQQTSGMEIDSMDVDVVDGGDSFGRKRKADGEVDEAPPCKRK</sequence>
<name>A0A9P7UW78_9AGAR</name>
<protein>
    <submittedName>
        <fullName evidence="2">Uncharacterized protein</fullName>
    </submittedName>
</protein>
<accession>A0A9P7UW78</accession>
<evidence type="ECO:0000256" key="1">
    <source>
        <dbReference type="SAM" id="MobiDB-lite"/>
    </source>
</evidence>
<dbReference type="Proteomes" id="UP001049176">
    <property type="component" value="Chromosome 3"/>
</dbReference>
<dbReference type="EMBL" id="CM032183">
    <property type="protein sequence ID" value="KAG7095866.1"/>
    <property type="molecule type" value="Genomic_DNA"/>
</dbReference>
<dbReference type="KEGG" id="more:E1B28_006558"/>
<gene>
    <name evidence="2" type="ORF">E1B28_006558</name>
</gene>
<feature type="region of interest" description="Disordered" evidence="1">
    <location>
        <begin position="51"/>
        <end position="72"/>
    </location>
</feature>
<dbReference type="OrthoDB" id="2937982at2759"/>